<dbReference type="NCBIfam" id="TIGR00199">
    <property type="entry name" value="PncC_domain"/>
    <property type="match status" value="1"/>
</dbReference>
<keyword evidence="3" id="KW-1185">Reference proteome</keyword>
<dbReference type="InterPro" id="IPR008136">
    <property type="entry name" value="CinA_C"/>
</dbReference>
<evidence type="ECO:0000313" key="3">
    <source>
        <dbReference type="Proteomes" id="UP001597280"/>
    </source>
</evidence>
<evidence type="ECO:0000313" key="2">
    <source>
        <dbReference type="EMBL" id="MFD1833737.1"/>
    </source>
</evidence>
<reference evidence="3" key="1">
    <citation type="journal article" date="2019" name="Int. J. Syst. Evol. Microbiol.">
        <title>The Global Catalogue of Microorganisms (GCM) 10K type strain sequencing project: providing services to taxonomists for standard genome sequencing and annotation.</title>
        <authorList>
            <consortium name="The Broad Institute Genomics Platform"/>
            <consortium name="The Broad Institute Genome Sequencing Center for Infectious Disease"/>
            <person name="Wu L."/>
            <person name="Ma J."/>
        </authorList>
    </citation>
    <scope>NUCLEOTIDE SEQUENCE [LARGE SCALE GENOMIC DNA]</scope>
    <source>
        <strain evidence="3">JCM 11650</strain>
    </source>
</reference>
<accession>A0ABW4PU80</accession>
<dbReference type="RefSeq" id="WP_137771251.1">
    <property type="nucleotide sequence ID" value="NZ_BAAAIS010000001.1"/>
</dbReference>
<organism evidence="2 3">
    <name type="scientific">Brachybacterium rhamnosum</name>
    <dbReference type="NCBI Taxonomy" id="173361"/>
    <lineage>
        <taxon>Bacteria</taxon>
        <taxon>Bacillati</taxon>
        <taxon>Actinomycetota</taxon>
        <taxon>Actinomycetes</taxon>
        <taxon>Micrococcales</taxon>
        <taxon>Dermabacteraceae</taxon>
        <taxon>Brachybacterium</taxon>
    </lineage>
</organism>
<proteinExistence type="predicted"/>
<dbReference type="Proteomes" id="UP001597280">
    <property type="component" value="Unassembled WGS sequence"/>
</dbReference>
<gene>
    <name evidence="2" type="ORF">ACFSDA_01495</name>
</gene>
<dbReference type="EMBL" id="JBHUFL010000001">
    <property type="protein sequence ID" value="MFD1833737.1"/>
    <property type="molecule type" value="Genomic_DNA"/>
</dbReference>
<comment type="caution">
    <text evidence="2">The sequence shown here is derived from an EMBL/GenBank/DDBJ whole genome shotgun (WGS) entry which is preliminary data.</text>
</comment>
<dbReference type="Gene3D" id="3.90.950.20">
    <property type="entry name" value="CinA-like"/>
    <property type="match status" value="1"/>
</dbReference>
<evidence type="ECO:0000259" key="1">
    <source>
        <dbReference type="Pfam" id="PF02464"/>
    </source>
</evidence>
<sequence>MSTPRTDAGSVPGADVIAVIDAARAQGVQLATAESLTAGAVVARLVDVPGASAVVAGGAATYSYAAKSRVLAVDPAELSARGAVSAEVAREMAAGALELFAADLAVATTGVAGPGADERGVGAGTVWIGLARRGSAPVAELVMLDGDRPTVRAAAVDAAIAALAGALGLG</sequence>
<protein>
    <submittedName>
        <fullName evidence="2">CinA family protein</fullName>
    </submittedName>
</protein>
<dbReference type="Pfam" id="PF02464">
    <property type="entry name" value="CinA"/>
    <property type="match status" value="1"/>
</dbReference>
<name>A0ABW4PU80_9MICO</name>
<dbReference type="InterPro" id="IPR036653">
    <property type="entry name" value="CinA-like_C"/>
</dbReference>
<dbReference type="SUPFAM" id="SSF142433">
    <property type="entry name" value="CinA-like"/>
    <property type="match status" value="1"/>
</dbReference>
<feature type="domain" description="CinA C-terminal" evidence="1">
    <location>
        <begin position="19"/>
        <end position="164"/>
    </location>
</feature>